<organism evidence="2 3">
    <name type="scientific">Rhypophila decipiens</name>
    <dbReference type="NCBI Taxonomy" id="261697"/>
    <lineage>
        <taxon>Eukaryota</taxon>
        <taxon>Fungi</taxon>
        <taxon>Dikarya</taxon>
        <taxon>Ascomycota</taxon>
        <taxon>Pezizomycotina</taxon>
        <taxon>Sordariomycetes</taxon>
        <taxon>Sordariomycetidae</taxon>
        <taxon>Sordariales</taxon>
        <taxon>Naviculisporaceae</taxon>
        <taxon>Rhypophila</taxon>
    </lineage>
</organism>
<comment type="caution">
    <text evidence="2">The sequence shown here is derived from an EMBL/GenBank/DDBJ whole genome shotgun (WGS) entry which is preliminary data.</text>
</comment>
<evidence type="ECO:0000259" key="1">
    <source>
        <dbReference type="Pfam" id="PF06985"/>
    </source>
</evidence>
<dbReference type="PANTHER" id="PTHR24148">
    <property type="entry name" value="ANKYRIN REPEAT DOMAIN-CONTAINING PROTEIN 39 HOMOLOG-RELATED"/>
    <property type="match status" value="1"/>
</dbReference>
<dbReference type="PANTHER" id="PTHR24148:SF73">
    <property type="entry name" value="HET DOMAIN PROTEIN (AFU_ORTHOLOGUE AFUA_8G01020)"/>
    <property type="match status" value="1"/>
</dbReference>
<dbReference type="EMBL" id="MU858236">
    <property type="protein sequence ID" value="KAK4208620.1"/>
    <property type="molecule type" value="Genomic_DNA"/>
</dbReference>
<evidence type="ECO:0000313" key="2">
    <source>
        <dbReference type="EMBL" id="KAK4208620.1"/>
    </source>
</evidence>
<accession>A0AAN6XXU9</accession>
<feature type="domain" description="Heterokaryon incompatibility" evidence="1">
    <location>
        <begin position="42"/>
        <end position="236"/>
    </location>
</feature>
<protein>
    <submittedName>
        <fullName evidence="2">Heterokaryon incompatibility protein-domain-containing protein</fullName>
    </submittedName>
</protein>
<dbReference type="InterPro" id="IPR052895">
    <property type="entry name" value="HetReg/Transcr_Mod"/>
</dbReference>
<gene>
    <name evidence="2" type="ORF">QBC37DRAFT_431713</name>
</gene>
<dbReference type="Pfam" id="PF06985">
    <property type="entry name" value="HET"/>
    <property type="match status" value="1"/>
</dbReference>
<dbReference type="AlphaFoldDB" id="A0AAN6XXU9"/>
<evidence type="ECO:0000313" key="3">
    <source>
        <dbReference type="Proteomes" id="UP001301769"/>
    </source>
</evidence>
<sequence>MYRRLNREKREIRLIRISFDDQSEDGPLSLQLEHHQHGETPYVALSYVWGDPDNQVAIFVNKIQFSILQNLYHALERLRQQRTEGWVWVDAICIDQANDDEKSWEVNRMREVFQKAETVYHWLGPEADDSDFLLDWAAEFGREAFRADMLGFAAKSPNEQEECLLRFLGEKHPDLAPKPISRGPSSSDMSSTHKTASFLVQLAIQDPPDLSSTRMNKAMDAFLRRSFFQRLWIVQELAVSRHSVFLCGNRRLPVDHIESVLALTGRRLWGQTILHDVKANAHPGATNREWLRDFNRNLIDIPALELRRRRLQGHYSSLFSILELGIGVYDMPMLVAADPRDIVFGVLGVSCNATVLNLSADYSKSTIHVFTAVTRAFIRHCIDYRLGYSFFPKNLDGLPSWVPDWPRLCREGVPYFPVSRGYPQFKASLNTQQPPEHLVGEVEDSPTLLLSGFRLGSIASVLDTQLIFCQSRGGILNTSTRFIFDERETVTLTNEVQKFCYEKGITKDETIIRTCLMDDITLHGICARTNRTFLGIAQKTFHGQECIEEDLKPEDMELLSQYEDLKYQ</sequence>
<dbReference type="Proteomes" id="UP001301769">
    <property type="component" value="Unassembled WGS sequence"/>
</dbReference>
<reference evidence="2" key="1">
    <citation type="journal article" date="2023" name="Mol. Phylogenet. Evol.">
        <title>Genome-scale phylogeny and comparative genomics of the fungal order Sordariales.</title>
        <authorList>
            <person name="Hensen N."/>
            <person name="Bonometti L."/>
            <person name="Westerberg I."/>
            <person name="Brannstrom I.O."/>
            <person name="Guillou S."/>
            <person name="Cros-Aarteil S."/>
            <person name="Calhoun S."/>
            <person name="Haridas S."/>
            <person name="Kuo A."/>
            <person name="Mondo S."/>
            <person name="Pangilinan J."/>
            <person name="Riley R."/>
            <person name="LaButti K."/>
            <person name="Andreopoulos B."/>
            <person name="Lipzen A."/>
            <person name="Chen C."/>
            <person name="Yan M."/>
            <person name="Daum C."/>
            <person name="Ng V."/>
            <person name="Clum A."/>
            <person name="Steindorff A."/>
            <person name="Ohm R.A."/>
            <person name="Martin F."/>
            <person name="Silar P."/>
            <person name="Natvig D.O."/>
            <person name="Lalanne C."/>
            <person name="Gautier V."/>
            <person name="Ament-Velasquez S.L."/>
            <person name="Kruys A."/>
            <person name="Hutchinson M.I."/>
            <person name="Powell A.J."/>
            <person name="Barry K."/>
            <person name="Miller A.N."/>
            <person name="Grigoriev I.V."/>
            <person name="Debuchy R."/>
            <person name="Gladieux P."/>
            <person name="Hiltunen Thoren M."/>
            <person name="Johannesson H."/>
        </authorList>
    </citation>
    <scope>NUCLEOTIDE SEQUENCE</scope>
    <source>
        <strain evidence="2">PSN293</strain>
    </source>
</reference>
<reference evidence="2" key="2">
    <citation type="submission" date="2023-05" db="EMBL/GenBank/DDBJ databases">
        <authorList>
            <consortium name="Lawrence Berkeley National Laboratory"/>
            <person name="Steindorff A."/>
            <person name="Hensen N."/>
            <person name="Bonometti L."/>
            <person name="Westerberg I."/>
            <person name="Brannstrom I.O."/>
            <person name="Guillou S."/>
            <person name="Cros-Aarteil S."/>
            <person name="Calhoun S."/>
            <person name="Haridas S."/>
            <person name="Kuo A."/>
            <person name="Mondo S."/>
            <person name="Pangilinan J."/>
            <person name="Riley R."/>
            <person name="Labutti K."/>
            <person name="Andreopoulos B."/>
            <person name="Lipzen A."/>
            <person name="Chen C."/>
            <person name="Yanf M."/>
            <person name="Daum C."/>
            <person name="Ng V."/>
            <person name="Clum A."/>
            <person name="Ohm R."/>
            <person name="Martin F."/>
            <person name="Silar P."/>
            <person name="Natvig D."/>
            <person name="Lalanne C."/>
            <person name="Gautier V."/>
            <person name="Ament-Velasquez S.L."/>
            <person name="Kruys A."/>
            <person name="Hutchinson M.I."/>
            <person name="Powell A.J."/>
            <person name="Barry K."/>
            <person name="Miller A.N."/>
            <person name="Grigoriev I.V."/>
            <person name="Debuchy R."/>
            <person name="Gladieux P."/>
            <person name="Thoren M.H."/>
            <person name="Johannesson H."/>
        </authorList>
    </citation>
    <scope>NUCLEOTIDE SEQUENCE</scope>
    <source>
        <strain evidence="2">PSN293</strain>
    </source>
</reference>
<keyword evidence="3" id="KW-1185">Reference proteome</keyword>
<proteinExistence type="predicted"/>
<dbReference type="InterPro" id="IPR010730">
    <property type="entry name" value="HET"/>
</dbReference>
<name>A0AAN6XXU9_9PEZI</name>